<dbReference type="GO" id="GO:0005829">
    <property type="term" value="C:cytosol"/>
    <property type="evidence" value="ECO:0007669"/>
    <property type="project" value="TreeGrafter"/>
</dbReference>
<dbReference type="Gene3D" id="1.25.40.420">
    <property type="match status" value="1"/>
</dbReference>
<dbReference type="Gene3D" id="3.30.710.10">
    <property type="entry name" value="Potassium Channel Kv1.1, Chain A"/>
    <property type="match status" value="1"/>
</dbReference>
<evidence type="ECO:0000313" key="3">
    <source>
        <dbReference type="Proteomes" id="UP000050794"/>
    </source>
</evidence>
<keyword evidence="3" id="KW-1185">Reference proteome</keyword>
<dbReference type="EMBL" id="UYWY01020532">
    <property type="protein sequence ID" value="VDM41855.1"/>
    <property type="molecule type" value="Genomic_DNA"/>
</dbReference>
<proteinExistence type="predicted"/>
<accession>A0A183UPW4</accession>
<reference evidence="4" key="1">
    <citation type="submission" date="2016-06" db="UniProtKB">
        <authorList>
            <consortium name="WormBaseParasite"/>
        </authorList>
    </citation>
    <scope>IDENTIFICATION</scope>
</reference>
<organism evidence="3 4">
    <name type="scientific">Toxocara canis</name>
    <name type="common">Canine roundworm</name>
    <dbReference type="NCBI Taxonomy" id="6265"/>
    <lineage>
        <taxon>Eukaryota</taxon>
        <taxon>Metazoa</taxon>
        <taxon>Ecdysozoa</taxon>
        <taxon>Nematoda</taxon>
        <taxon>Chromadorea</taxon>
        <taxon>Rhabditida</taxon>
        <taxon>Spirurina</taxon>
        <taxon>Ascaridomorpha</taxon>
        <taxon>Ascaridoidea</taxon>
        <taxon>Toxocaridae</taxon>
        <taxon>Toxocara</taxon>
    </lineage>
</organism>
<evidence type="ECO:0000313" key="2">
    <source>
        <dbReference type="EMBL" id="VDM41855.1"/>
    </source>
</evidence>
<dbReference type="PANTHER" id="PTHR45774:SF4">
    <property type="entry name" value="AXUNDEAD, ISOFORM F"/>
    <property type="match status" value="1"/>
</dbReference>
<protein>
    <submittedName>
        <fullName evidence="4">BTB domain-containing protein</fullName>
    </submittedName>
</protein>
<dbReference type="WBParaSite" id="TCNE_0001053401-mRNA-1">
    <property type="protein sequence ID" value="TCNE_0001053401-mRNA-1"/>
    <property type="gene ID" value="TCNE_0001053401"/>
</dbReference>
<name>A0A183UPW4_TOXCA</name>
<dbReference type="SUPFAM" id="SSF54695">
    <property type="entry name" value="POZ domain"/>
    <property type="match status" value="1"/>
</dbReference>
<dbReference type="PROSITE" id="PS50097">
    <property type="entry name" value="BTB"/>
    <property type="match status" value="1"/>
</dbReference>
<dbReference type="CDD" id="cd18186">
    <property type="entry name" value="BTB_POZ_ZBTB_KLHL-like"/>
    <property type="match status" value="1"/>
</dbReference>
<dbReference type="Pfam" id="PF07707">
    <property type="entry name" value="BACK"/>
    <property type="match status" value="1"/>
</dbReference>
<dbReference type="AlphaFoldDB" id="A0A183UPW4"/>
<sequence>MTLLINDKSELDEIYEYRDICDSVFIRNTRKLWREGVAYDFFFLLATNKKRFATHQLIFAAGSEYFRDYFFSMKPGDAGTSASRPFRVINISEETFEVMLNFLYSHQTMHPNLIPTDILLELLHAASQYKMQKLKLACICKIRNMSPEQCIPILQQAIFYKEVVIAERCLMVADENAETILNAESLLDSDSNVLEILIGRETFIPGSELRLFMALLSWSIAKCQRSGLDPSPQNERRVLGNLLNLVDFKALSNDELCDVAGKNMSGSLETLTADIAVSECFVSRWGQGFQTTLLVIFKRNCEDSHNHYYNGNVFTTLKSRNISSHNVTTFNV</sequence>
<evidence type="ECO:0000313" key="4">
    <source>
        <dbReference type="WBParaSite" id="TCNE_0001053401-mRNA-1"/>
    </source>
</evidence>
<dbReference type="GO" id="GO:0022008">
    <property type="term" value="P:neurogenesis"/>
    <property type="evidence" value="ECO:0007669"/>
    <property type="project" value="TreeGrafter"/>
</dbReference>
<dbReference type="InterPro" id="IPR011705">
    <property type="entry name" value="BACK"/>
</dbReference>
<gene>
    <name evidence="2" type="ORF">TCNE_LOCUS10534</name>
</gene>
<dbReference type="SMART" id="SM00225">
    <property type="entry name" value="BTB"/>
    <property type="match status" value="1"/>
</dbReference>
<reference evidence="2 3" key="2">
    <citation type="submission" date="2018-11" db="EMBL/GenBank/DDBJ databases">
        <authorList>
            <consortium name="Pathogen Informatics"/>
        </authorList>
    </citation>
    <scope>NUCLEOTIDE SEQUENCE [LARGE SCALE GENOMIC DNA]</scope>
</reference>
<dbReference type="Proteomes" id="UP000050794">
    <property type="component" value="Unassembled WGS sequence"/>
</dbReference>
<dbReference type="SMART" id="SM00875">
    <property type="entry name" value="BACK"/>
    <property type="match status" value="1"/>
</dbReference>
<evidence type="ECO:0000259" key="1">
    <source>
        <dbReference type="PROSITE" id="PS50097"/>
    </source>
</evidence>
<feature type="domain" description="BTB" evidence="1">
    <location>
        <begin position="39"/>
        <end position="112"/>
    </location>
</feature>
<dbReference type="InterPro" id="IPR000210">
    <property type="entry name" value="BTB/POZ_dom"/>
</dbReference>
<dbReference type="InterPro" id="IPR011333">
    <property type="entry name" value="SKP1/BTB/POZ_sf"/>
</dbReference>
<dbReference type="Pfam" id="PF00651">
    <property type="entry name" value="BTB"/>
    <property type="match status" value="1"/>
</dbReference>
<dbReference type="PANTHER" id="PTHR45774">
    <property type="entry name" value="BTB/POZ DOMAIN-CONTAINING"/>
    <property type="match status" value="1"/>
</dbReference>